<reference evidence="1" key="1">
    <citation type="submission" date="2014-05" db="EMBL/GenBank/DDBJ databases">
        <authorList>
            <person name="Chronopoulou M."/>
        </authorList>
    </citation>
    <scope>NUCLEOTIDE SEQUENCE</scope>
    <source>
        <tissue evidence="1">Whole organism</tissue>
    </source>
</reference>
<proteinExistence type="predicted"/>
<sequence length="56" mass="6620">NLFNNGLFLLQEESPTLLERYILSSWIYGILCEKIKEKEVFEIIANLFARCRIVID</sequence>
<dbReference type="AlphaFoldDB" id="A0A0K2TIS5"/>
<protein>
    <submittedName>
        <fullName evidence="1">Uncharacterized protein</fullName>
    </submittedName>
</protein>
<accession>A0A0K2TIS5</accession>
<dbReference type="EMBL" id="HACA01008364">
    <property type="protein sequence ID" value="CDW25725.1"/>
    <property type="molecule type" value="Transcribed_RNA"/>
</dbReference>
<name>A0A0K2TIS5_LEPSM</name>
<evidence type="ECO:0000313" key="1">
    <source>
        <dbReference type="EMBL" id="CDW25725.1"/>
    </source>
</evidence>
<feature type="non-terminal residue" evidence="1">
    <location>
        <position position="1"/>
    </location>
</feature>
<organism evidence="1">
    <name type="scientific">Lepeophtheirus salmonis</name>
    <name type="common">Salmon louse</name>
    <name type="synonym">Caligus salmonis</name>
    <dbReference type="NCBI Taxonomy" id="72036"/>
    <lineage>
        <taxon>Eukaryota</taxon>
        <taxon>Metazoa</taxon>
        <taxon>Ecdysozoa</taxon>
        <taxon>Arthropoda</taxon>
        <taxon>Crustacea</taxon>
        <taxon>Multicrustacea</taxon>
        <taxon>Hexanauplia</taxon>
        <taxon>Copepoda</taxon>
        <taxon>Siphonostomatoida</taxon>
        <taxon>Caligidae</taxon>
        <taxon>Lepeophtheirus</taxon>
    </lineage>
</organism>